<dbReference type="InterPro" id="IPR000845">
    <property type="entry name" value="Nucleoside_phosphorylase_d"/>
</dbReference>
<proteinExistence type="inferred from homology"/>
<dbReference type="RefSeq" id="WP_208414877.1">
    <property type="nucleotide sequence ID" value="NZ_BAAADC010000001.1"/>
</dbReference>
<comment type="pathway">
    <text evidence="1 5">Purine metabolism; purine nucleoside salvage.</text>
</comment>
<dbReference type="PIRSF" id="PIRSF000477">
    <property type="entry name" value="PurNPase"/>
    <property type="match status" value="1"/>
</dbReference>
<dbReference type="PANTHER" id="PTHR11904">
    <property type="entry name" value="METHYLTHIOADENOSINE/PURINE NUCLEOSIDE PHOSPHORYLASE"/>
    <property type="match status" value="1"/>
</dbReference>
<evidence type="ECO:0000256" key="5">
    <source>
        <dbReference type="PIRNR" id="PIRNR000477"/>
    </source>
</evidence>
<evidence type="ECO:0000256" key="3">
    <source>
        <dbReference type="ARBA" id="ARBA00022676"/>
    </source>
</evidence>
<dbReference type="SUPFAM" id="SSF53167">
    <property type="entry name" value="Purine and uridine phosphorylases"/>
    <property type="match status" value="1"/>
</dbReference>
<feature type="binding site" evidence="6">
    <location>
        <position position="70"/>
    </location>
    <ligand>
        <name>phosphate</name>
        <dbReference type="ChEBI" id="CHEBI:43474"/>
    </ligand>
</feature>
<dbReference type="Pfam" id="PF01048">
    <property type="entry name" value="PNP_UDP_1"/>
    <property type="match status" value="1"/>
</dbReference>
<reference evidence="8 9" key="1">
    <citation type="submission" date="2020-03" db="EMBL/GenBank/DDBJ databases">
        <title>Genomic Encyclopedia of Type Strains, Phase IV (KMG-IV): sequencing the most valuable type-strain genomes for metagenomic binning, comparative biology and taxonomic classification.</title>
        <authorList>
            <person name="Goeker M."/>
        </authorList>
    </citation>
    <scope>NUCLEOTIDE SEQUENCE [LARGE SCALE GENOMIC DNA]</scope>
    <source>
        <strain evidence="8 9">DSM 19867</strain>
    </source>
</reference>
<feature type="binding site" evidence="6">
    <location>
        <position position="122"/>
    </location>
    <ligand>
        <name>phosphate</name>
        <dbReference type="ChEBI" id="CHEBI:43474"/>
    </ligand>
</feature>
<dbReference type="GO" id="GO:0004731">
    <property type="term" value="F:purine-nucleoside phosphorylase activity"/>
    <property type="evidence" value="ECO:0007669"/>
    <property type="project" value="UniProtKB-EC"/>
</dbReference>
<feature type="domain" description="Nucleoside phosphorylase" evidence="7">
    <location>
        <begin position="34"/>
        <end position="279"/>
    </location>
</feature>
<feature type="binding site" evidence="6">
    <location>
        <position position="221"/>
    </location>
    <ligand>
        <name>phosphate</name>
        <dbReference type="ChEBI" id="CHEBI:43474"/>
    </ligand>
</feature>
<keyword evidence="3 5" id="KW-0328">Glycosyltransferase</keyword>
<dbReference type="NCBIfam" id="TIGR01700">
    <property type="entry name" value="PNPH"/>
    <property type="match status" value="1"/>
</dbReference>
<dbReference type="EMBL" id="JAASRM010000001">
    <property type="protein sequence ID" value="NIK89698.1"/>
    <property type="molecule type" value="Genomic_DNA"/>
</dbReference>
<feature type="binding site" evidence="6">
    <location>
        <begin position="90"/>
        <end position="92"/>
    </location>
    <ligand>
        <name>phosphate</name>
        <dbReference type="ChEBI" id="CHEBI:43474"/>
    </ligand>
</feature>
<dbReference type="Gene3D" id="3.40.50.1580">
    <property type="entry name" value="Nucleoside phosphorylase domain"/>
    <property type="match status" value="1"/>
</dbReference>
<dbReference type="AlphaFoldDB" id="A0A846N190"/>
<accession>A0A846N190</accession>
<sequence length="281" mass="29899">MTQQQTSQASQMSDLLAQGVRAVSERIADFPDTAIVLGSGLGRFAAALEEATVIPYGEIPGFSRSTVVGHSGNLVVGTLSGKRIAVMQGRIHAYEGHPGSAIAAPIRILRKLGVKQLILTNACGGLNKEMSPGSLVILEDHINFSQFNPLIGPNDESIGPRFPEMSEPYDAELRAKLEEAAAEAGVEVKKGVYVFVLGPNFETAAEIRMYAKFGADVVGMSTVPECLVARHCGMKVACVSIVTNYGTGIASELLTHTETLATAEKAGINLEGMLRQFLRKI</sequence>
<evidence type="ECO:0000313" key="8">
    <source>
        <dbReference type="EMBL" id="NIK89698.1"/>
    </source>
</evidence>
<evidence type="ECO:0000256" key="1">
    <source>
        <dbReference type="ARBA" id="ARBA00005058"/>
    </source>
</evidence>
<protein>
    <recommendedName>
        <fullName evidence="5">Purine nucleoside phosphorylase</fullName>
        <ecNumber evidence="5">2.4.2.1</ecNumber>
    </recommendedName>
    <alternativeName>
        <fullName evidence="5">Inosine-guanosine phosphorylase</fullName>
    </alternativeName>
</protein>
<name>A0A846N190_9PROT</name>
<dbReference type="CDD" id="cd09009">
    <property type="entry name" value="PNP-EcPNPII_like"/>
    <property type="match status" value="1"/>
</dbReference>
<dbReference type="NCBIfam" id="TIGR01697">
    <property type="entry name" value="PNPH-PUNA-XAPA"/>
    <property type="match status" value="1"/>
</dbReference>
<dbReference type="NCBIfam" id="NF006054">
    <property type="entry name" value="PRK08202.1"/>
    <property type="match status" value="1"/>
</dbReference>
<keyword evidence="9" id="KW-1185">Reference proteome</keyword>
<feature type="binding site" evidence="6">
    <location>
        <position position="39"/>
    </location>
    <ligand>
        <name>phosphate</name>
        <dbReference type="ChEBI" id="CHEBI:43474"/>
    </ligand>
</feature>
<dbReference type="GO" id="GO:0005737">
    <property type="term" value="C:cytoplasm"/>
    <property type="evidence" value="ECO:0007669"/>
    <property type="project" value="TreeGrafter"/>
</dbReference>
<dbReference type="GO" id="GO:0009116">
    <property type="term" value="P:nucleoside metabolic process"/>
    <property type="evidence" value="ECO:0007669"/>
    <property type="project" value="InterPro"/>
</dbReference>
<feature type="binding site" evidence="6">
    <location>
        <position position="202"/>
    </location>
    <ligand>
        <name>a purine D-ribonucleoside</name>
        <dbReference type="ChEBI" id="CHEBI:142355"/>
    </ligand>
</feature>
<dbReference type="Proteomes" id="UP000570514">
    <property type="component" value="Unassembled WGS sequence"/>
</dbReference>
<evidence type="ECO:0000313" key="9">
    <source>
        <dbReference type="Proteomes" id="UP000570514"/>
    </source>
</evidence>
<evidence type="ECO:0000256" key="2">
    <source>
        <dbReference type="ARBA" id="ARBA00006751"/>
    </source>
</evidence>
<evidence type="ECO:0000256" key="6">
    <source>
        <dbReference type="PIRSR" id="PIRSR000477-2"/>
    </source>
</evidence>
<dbReference type="InterPro" id="IPR011268">
    <property type="entry name" value="Purine_phosphorylase"/>
</dbReference>
<evidence type="ECO:0000259" key="7">
    <source>
        <dbReference type="Pfam" id="PF01048"/>
    </source>
</evidence>
<dbReference type="EC" id="2.4.2.1" evidence="5"/>
<dbReference type="InterPro" id="IPR011270">
    <property type="entry name" value="Pur_Nuc_Pase_Ino/Guo-sp"/>
</dbReference>
<dbReference type="PANTHER" id="PTHR11904:SF9">
    <property type="entry name" value="PURINE NUCLEOSIDE PHOSPHORYLASE-RELATED"/>
    <property type="match status" value="1"/>
</dbReference>
<comment type="similarity">
    <text evidence="2 5">Belongs to the PNP/MTAP phosphorylase family.</text>
</comment>
<organism evidence="8 9">
    <name type="scientific">Rhizomicrobium palustre</name>
    <dbReference type="NCBI Taxonomy" id="189966"/>
    <lineage>
        <taxon>Bacteria</taxon>
        <taxon>Pseudomonadati</taxon>
        <taxon>Pseudomonadota</taxon>
        <taxon>Alphaproteobacteria</taxon>
        <taxon>Micropepsales</taxon>
        <taxon>Micropepsaceae</taxon>
        <taxon>Rhizomicrobium</taxon>
    </lineage>
</organism>
<feature type="binding site" evidence="6">
    <location>
        <position position="244"/>
    </location>
    <ligand>
        <name>a purine D-ribonucleoside</name>
        <dbReference type="ChEBI" id="CHEBI:142355"/>
    </ligand>
</feature>
<comment type="caution">
    <text evidence="8">The sequence shown here is derived from an EMBL/GenBank/DDBJ whole genome shotgun (WGS) entry which is preliminary data.</text>
</comment>
<comment type="function">
    <text evidence="5">The purine nucleoside phosphorylases catalyze the phosphorolytic breakdown of the N-glycosidic bond in the beta-(deoxy)ribonucleoside molecules, with the formation of the corresponding free purine bases and pentose-1-phosphate.</text>
</comment>
<keyword evidence="4 5" id="KW-0808">Transferase</keyword>
<gene>
    <name evidence="8" type="ORF">FHS83_003016</name>
</gene>
<evidence type="ECO:0000256" key="4">
    <source>
        <dbReference type="ARBA" id="ARBA00022679"/>
    </source>
</evidence>
<dbReference type="UniPathway" id="UPA00606"/>
<dbReference type="InterPro" id="IPR035994">
    <property type="entry name" value="Nucleoside_phosphorylase_sf"/>
</dbReference>